<proteinExistence type="inferred from homology"/>
<comment type="similarity">
    <text evidence="8 9">Belongs to the TrpA family.</text>
</comment>
<keyword evidence="6 8" id="KW-0456">Lyase</keyword>
<sequence>MSSTRATSRLEASVRATDDLKLIPYLMAGYPDTPGSVAQGRAYARAGAAAVEIGIPFSDPLADGRAVQRAGEIALAGGMTVAGALRIASQVSEEGVPVVLMTYVNPVLAYDTRRFAADAAEAGVAGVIIPDLPAEESEPVAGWLRSAGLDTIFLVAPTSPDSRLVSIGERSTGFVYCVTLRGVTGARAELAPGLDQLLERVRRTTPLPIAAGFGISRPAHLAALRGKVDAAVVASALLQRVEVGQDPLPLMEELLAECR</sequence>
<dbReference type="CDD" id="cd04724">
    <property type="entry name" value="Tryptophan_synthase_alpha"/>
    <property type="match status" value="1"/>
</dbReference>
<comment type="function">
    <text evidence="8">The alpha subunit is responsible for the aldol cleavage of indoleglycerol phosphate to indole and glyceraldehyde 3-phosphate.</text>
</comment>
<dbReference type="EC" id="4.2.1.20" evidence="8"/>
<dbReference type="PANTHER" id="PTHR43406">
    <property type="entry name" value="TRYPTOPHAN SYNTHASE, ALPHA CHAIN"/>
    <property type="match status" value="1"/>
</dbReference>
<evidence type="ECO:0000256" key="7">
    <source>
        <dbReference type="ARBA" id="ARBA00049047"/>
    </source>
</evidence>
<dbReference type="Proteomes" id="UP000612893">
    <property type="component" value="Unassembled WGS sequence"/>
</dbReference>
<feature type="active site" description="Proton acceptor" evidence="8">
    <location>
        <position position="52"/>
    </location>
</feature>
<evidence type="ECO:0000256" key="4">
    <source>
        <dbReference type="ARBA" id="ARBA00022822"/>
    </source>
</evidence>
<organism evidence="10 11">
    <name type="scientific">Candidatus Nephthysia bennettiae</name>
    <dbReference type="NCBI Taxonomy" id="3127016"/>
    <lineage>
        <taxon>Bacteria</taxon>
        <taxon>Bacillati</taxon>
        <taxon>Candidatus Dormiibacterota</taxon>
        <taxon>Candidatus Dormibacteria</taxon>
        <taxon>Candidatus Dormibacterales</taxon>
        <taxon>Candidatus Dormibacteraceae</taxon>
        <taxon>Candidatus Nephthysia</taxon>
    </lineage>
</organism>
<dbReference type="SUPFAM" id="SSF51366">
    <property type="entry name" value="Ribulose-phoshate binding barrel"/>
    <property type="match status" value="1"/>
</dbReference>
<dbReference type="PROSITE" id="PS00167">
    <property type="entry name" value="TRP_SYNTHASE_ALPHA"/>
    <property type="match status" value="1"/>
</dbReference>
<dbReference type="NCBIfam" id="TIGR00262">
    <property type="entry name" value="trpA"/>
    <property type="match status" value="1"/>
</dbReference>
<gene>
    <name evidence="8" type="primary">trpA</name>
    <name evidence="10" type="ORF">JF922_07415</name>
</gene>
<name>A0A934K7H6_9BACT</name>
<dbReference type="GO" id="GO:0004834">
    <property type="term" value="F:tryptophan synthase activity"/>
    <property type="evidence" value="ECO:0007669"/>
    <property type="project" value="UniProtKB-UniRule"/>
</dbReference>
<evidence type="ECO:0000256" key="5">
    <source>
        <dbReference type="ARBA" id="ARBA00023141"/>
    </source>
</evidence>
<accession>A0A934K7H6</accession>
<evidence type="ECO:0000256" key="6">
    <source>
        <dbReference type="ARBA" id="ARBA00023239"/>
    </source>
</evidence>
<dbReference type="AlphaFoldDB" id="A0A934K7H6"/>
<dbReference type="InterPro" id="IPR013785">
    <property type="entry name" value="Aldolase_TIM"/>
</dbReference>
<keyword evidence="5 8" id="KW-0057">Aromatic amino acid biosynthesis</keyword>
<evidence type="ECO:0000256" key="2">
    <source>
        <dbReference type="ARBA" id="ARBA00011270"/>
    </source>
</evidence>
<comment type="catalytic activity">
    <reaction evidence="7 8">
        <text>(1S,2R)-1-C-(indol-3-yl)glycerol 3-phosphate + L-serine = D-glyceraldehyde 3-phosphate + L-tryptophan + H2O</text>
        <dbReference type="Rhea" id="RHEA:10532"/>
        <dbReference type="ChEBI" id="CHEBI:15377"/>
        <dbReference type="ChEBI" id="CHEBI:33384"/>
        <dbReference type="ChEBI" id="CHEBI:57912"/>
        <dbReference type="ChEBI" id="CHEBI:58866"/>
        <dbReference type="ChEBI" id="CHEBI:59776"/>
        <dbReference type="EC" id="4.2.1.20"/>
    </reaction>
</comment>
<evidence type="ECO:0000313" key="10">
    <source>
        <dbReference type="EMBL" id="MBJ7597901.1"/>
    </source>
</evidence>
<dbReference type="InterPro" id="IPR011060">
    <property type="entry name" value="RibuloseP-bd_barrel"/>
</dbReference>
<keyword evidence="4 8" id="KW-0822">Tryptophan biosynthesis</keyword>
<dbReference type="Pfam" id="PF00290">
    <property type="entry name" value="Trp_syntA"/>
    <property type="match status" value="1"/>
</dbReference>
<comment type="pathway">
    <text evidence="1 8">Amino-acid biosynthesis; L-tryptophan biosynthesis; L-tryptophan from chorismate: step 5/5.</text>
</comment>
<reference evidence="10" key="1">
    <citation type="submission" date="2020-10" db="EMBL/GenBank/DDBJ databases">
        <title>Ca. Dormibacterota MAGs.</title>
        <authorList>
            <person name="Montgomery K."/>
        </authorList>
    </citation>
    <scope>NUCLEOTIDE SEQUENCE [LARGE SCALE GENOMIC DNA]</scope>
    <source>
        <strain evidence="10">SC8812_S17_10</strain>
    </source>
</reference>
<protein>
    <recommendedName>
        <fullName evidence="8">Tryptophan synthase alpha chain</fullName>
        <ecNumber evidence="8">4.2.1.20</ecNumber>
    </recommendedName>
</protein>
<dbReference type="EMBL" id="JAEKNR010000083">
    <property type="protein sequence ID" value="MBJ7597901.1"/>
    <property type="molecule type" value="Genomic_DNA"/>
</dbReference>
<dbReference type="HAMAP" id="MF_00131">
    <property type="entry name" value="Trp_synth_alpha"/>
    <property type="match status" value="1"/>
</dbReference>
<dbReference type="InterPro" id="IPR002028">
    <property type="entry name" value="Trp_synthase_suA"/>
</dbReference>
<dbReference type="PANTHER" id="PTHR43406:SF1">
    <property type="entry name" value="TRYPTOPHAN SYNTHASE ALPHA CHAIN, CHLOROPLASTIC"/>
    <property type="match status" value="1"/>
</dbReference>
<evidence type="ECO:0000313" key="11">
    <source>
        <dbReference type="Proteomes" id="UP000612893"/>
    </source>
</evidence>
<dbReference type="Gene3D" id="3.20.20.70">
    <property type="entry name" value="Aldolase class I"/>
    <property type="match status" value="1"/>
</dbReference>
<evidence type="ECO:0000256" key="1">
    <source>
        <dbReference type="ARBA" id="ARBA00004733"/>
    </source>
</evidence>
<comment type="caution">
    <text evidence="10">The sequence shown here is derived from an EMBL/GenBank/DDBJ whole genome shotgun (WGS) entry which is preliminary data.</text>
</comment>
<keyword evidence="11" id="KW-1185">Reference proteome</keyword>
<evidence type="ECO:0000256" key="9">
    <source>
        <dbReference type="RuleBase" id="RU003662"/>
    </source>
</evidence>
<evidence type="ECO:0000256" key="8">
    <source>
        <dbReference type="HAMAP-Rule" id="MF_00131"/>
    </source>
</evidence>
<dbReference type="RefSeq" id="WP_338200501.1">
    <property type="nucleotide sequence ID" value="NZ_JAEKNR010000083.1"/>
</dbReference>
<feature type="active site" description="Proton acceptor" evidence="8">
    <location>
        <position position="63"/>
    </location>
</feature>
<dbReference type="InterPro" id="IPR018204">
    <property type="entry name" value="Trp_synthase_alpha_AS"/>
</dbReference>
<keyword evidence="3 8" id="KW-0028">Amino-acid biosynthesis</keyword>
<evidence type="ECO:0000256" key="3">
    <source>
        <dbReference type="ARBA" id="ARBA00022605"/>
    </source>
</evidence>
<comment type="subunit">
    <text evidence="2 8">Tetramer of two alpha and two beta chains.</text>
</comment>